<evidence type="ECO:0000313" key="2">
    <source>
        <dbReference type="Proteomes" id="UP000800200"/>
    </source>
</evidence>
<dbReference type="AlphaFoldDB" id="A0A6A6ESG2"/>
<feature type="non-terminal residue" evidence="1">
    <location>
        <position position="152"/>
    </location>
</feature>
<organism evidence="1 2">
    <name type="scientific">Zopfia rhizophila CBS 207.26</name>
    <dbReference type="NCBI Taxonomy" id="1314779"/>
    <lineage>
        <taxon>Eukaryota</taxon>
        <taxon>Fungi</taxon>
        <taxon>Dikarya</taxon>
        <taxon>Ascomycota</taxon>
        <taxon>Pezizomycotina</taxon>
        <taxon>Dothideomycetes</taxon>
        <taxon>Dothideomycetes incertae sedis</taxon>
        <taxon>Zopfiaceae</taxon>
        <taxon>Zopfia</taxon>
    </lineage>
</organism>
<dbReference type="Proteomes" id="UP000800200">
    <property type="component" value="Unassembled WGS sequence"/>
</dbReference>
<name>A0A6A6ESG2_9PEZI</name>
<protein>
    <submittedName>
        <fullName evidence="1">Uncharacterized protein</fullName>
    </submittedName>
</protein>
<gene>
    <name evidence="1" type="ORF">K469DRAFT_789726</name>
</gene>
<reference evidence="1" key="1">
    <citation type="journal article" date="2020" name="Stud. Mycol.">
        <title>101 Dothideomycetes genomes: a test case for predicting lifestyles and emergence of pathogens.</title>
        <authorList>
            <person name="Haridas S."/>
            <person name="Albert R."/>
            <person name="Binder M."/>
            <person name="Bloem J."/>
            <person name="Labutti K."/>
            <person name="Salamov A."/>
            <person name="Andreopoulos B."/>
            <person name="Baker S."/>
            <person name="Barry K."/>
            <person name="Bills G."/>
            <person name="Bluhm B."/>
            <person name="Cannon C."/>
            <person name="Castanera R."/>
            <person name="Culley D."/>
            <person name="Daum C."/>
            <person name="Ezra D."/>
            <person name="Gonzalez J."/>
            <person name="Henrissat B."/>
            <person name="Kuo A."/>
            <person name="Liang C."/>
            <person name="Lipzen A."/>
            <person name="Lutzoni F."/>
            <person name="Magnuson J."/>
            <person name="Mondo S."/>
            <person name="Nolan M."/>
            <person name="Ohm R."/>
            <person name="Pangilinan J."/>
            <person name="Park H.-J."/>
            <person name="Ramirez L."/>
            <person name="Alfaro M."/>
            <person name="Sun H."/>
            <person name="Tritt A."/>
            <person name="Yoshinaga Y."/>
            <person name="Zwiers L.-H."/>
            <person name="Turgeon B."/>
            <person name="Goodwin S."/>
            <person name="Spatafora J."/>
            <person name="Crous P."/>
            <person name="Grigoriev I."/>
        </authorList>
    </citation>
    <scope>NUCLEOTIDE SEQUENCE</scope>
    <source>
        <strain evidence="1">CBS 207.26</strain>
    </source>
</reference>
<sequence>MASFIAAGSLPPANHHALSVDICALSILFATAPDSKTHRRLDATKATAILFLGRRSCRSCDASPRMSHHLRQPSEFALLSASLSDPLFSALKNLAIFAVNKTSAPDRFDSRKRMLDSQAWSCSPSWTFGIELDIVASIPPWIRKPNLNRHSR</sequence>
<accession>A0A6A6ESG2</accession>
<dbReference type="EMBL" id="ML994613">
    <property type="protein sequence ID" value="KAF2193719.1"/>
    <property type="molecule type" value="Genomic_DNA"/>
</dbReference>
<proteinExistence type="predicted"/>
<evidence type="ECO:0000313" key="1">
    <source>
        <dbReference type="EMBL" id="KAF2193719.1"/>
    </source>
</evidence>
<keyword evidence="2" id="KW-1185">Reference proteome</keyword>